<keyword evidence="2 13" id="KW-0489">Methyltransferase</keyword>
<keyword evidence="10" id="KW-0804">Transcription</keyword>
<evidence type="ECO:0000256" key="4">
    <source>
        <dbReference type="ARBA" id="ARBA00022723"/>
    </source>
</evidence>
<evidence type="ECO:0000256" key="10">
    <source>
        <dbReference type="ARBA" id="ARBA00023163"/>
    </source>
</evidence>
<dbReference type="SUPFAM" id="SSF57884">
    <property type="entry name" value="Ada DNA repair protein, N-terminal domain (N-Ada 10)"/>
    <property type="match status" value="1"/>
</dbReference>
<dbReference type="STRING" id="44252.DJ90_533"/>
<dbReference type="PANTHER" id="PTHR43280">
    <property type="entry name" value="ARAC-FAMILY TRANSCRIPTIONAL REGULATOR"/>
    <property type="match status" value="1"/>
</dbReference>
<evidence type="ECO:0000313" key="14">
    <source>
        <dbReference type="Proteomes" id="UP000029278"/>
    </source>
</evidence>
<proteinExistence type="predicted"/>
<dbReference type="InterPro" id="IPR016220">
    <property type="entry name" value="Me-P-triester_DNA_alkyl-Trfase"/>
</dbReference>
<dbReference type="PATRIC" id="fig|44252.3.peg.1774"/>
<dbReference type="OrthoDB" id="9802228at2"/>
<keyword evidence="14" id="KW-1185">Reference proteome</keyword>
<keyword evidence="4" id="KW-0479">Metal-binding</keyword>
<evidence type="ECO:0000259" key="12">
    <source>
        <dbReference type="PROSITE" id="PS01124"/>
    </source>
</evidence>
<dbReference type="Gene3D" id="3.40.10.10">
    <property type="entry name" value="DNA Methylphosphotriester Repair Domain"/>
    <property type="match status" value="1"/>
</dbReference>
<dbReference type="Proteomes" id="UP000029278">
    <property type="component" value="Unassembled WGS sequence"/>
</dbReference>
<dbReference type="GO" id="GO:0043565">
    <property type="term" value="F:sequence-specific DNA binding"/>
    <property type="evidence" value="ECO:0007669"/>
    <property type="project" value="InterPro"/>
</dbReference>
<dbReference type="PROSITE" id="PS01124">
    <property type="entry name" value="HTH_ARAC_FAMILY_2"/>
    <property type="match status" value="1"/>
</dbReference>
<evidence type="ECO:0000256" key="11">
    <source>
        <dbReference type="ARBA" id="ARBA00023204"/>
    </source>
</evidence>
<sequence>MARGQYPTFSEECEHIHAKRDAGSEEQWQAIIHNNAAYDGSFFYAVASTRIFCRPSCKSKPPKRENVRIFAGAEQAKAAGFRPCKRCKPEGWPLPDTEWVEQIADYIDAHYQEKLTLETLADMCHGSPFHLQRTFKRVKRMTPGEYIQQRRINQAKQALLHSRRTVADIALDVGIGSPAYFITLFKKTTGLTPAEYRKSQMR</sequence>
<evidence type="ECO:0000256" key="6">
    <source>
        <dbReference type="ARBA" id="ARBA00022833"/>
    </source>
</evidence>
<dbReference type="InterPro" id="IPR004026">
    <property type="entry name" value="Ada_DNA_repair_Zn-bd"/>
</dbReference>
<name>A0A090ZHL2_PAEMA</name>
<evidence type="ECO:0000256" key="2">
    <source>
        <dbReference type="ARBA" id="ARBA00022603"/>
    </source>
</evidence>
<keyword evidence="9" id="KW-0010">Activator</keyword>
<feature type="domain" description="HTH araC/xylS-type" evidence="12">
    <location>
        <begin position="101"/>
        <end position="199"/>
    </location>
</feature>
<keyword evidence="11" id="KW-0234">DNA repair</keyword>
<evidence type="ECO:0000256" key="3">
    <source>
        <dbReference type="ARBA" id="ARBA00022679"/>
    </source>
</evidence>
<dbReference type="GO" id="GO:0006307">
    <property type="term" value="P:DNA alkylation repair"/>
    <property type="evidence" value="ECO:0007669"/>
    <property type="project" value="UniProtKB-ARBA"/>
</dbReference>
<dbReference type="HOGENOM" id="CLU_000445_81_3_9"/>
<dbReference type="GO" id="GO:0003700">
    <property type="term" value="F:DNA-binding transcription factor activity"/>
    <property type="evidence" value="ECO:0007669"/>
    <property type="project" value="InterPro"/>
</dbReference>
<comment type="cofactor">
    <cofactor evidence="1">
        <name>Zn(2+)</name>
        <dbReference type="ChEBI" id="CHEBI:29105"/>
    </cofactor>
</comment>
<dbReference type="InterPro" id="IPR020449">
    <property type="entry name" value="Tscrpt_reg_AraC-type_HTH"/>
</dbReference>
<keyword evidence="8" id="KW-0238">DNA-binding</keyword>
<dbReference type="EC" id="2.1.1.n11" evidence="13"/>
<evidence type="ECO:0000256" key="1">
    <source>
        <dbReference type="ARBA" id="ARBA00001947"/>
    </source>
</evidence>
<reference evidence="13 14" key="1">
    <citation type="submission" date="2014-04" db="EMBL/GenBank/DDBJ databases">
        <authorList>
            <person name="Bishop-Lilly K.A."/>
            <person name="Broomall S.M."/>
            <person name="Chain P.S."/>
            <person name="Chertkov O."/>
            <person name="Coyne S.R."/>
            <person name="Daligault H.E."/>
            <person name="Davenport K.W."/>
            <person name="Erkkila T."/>
            <person name="Frey K.G."/>
            <person name="Gibbons H.S."/>
            <person name="Gu W."/>
            <person name="Jaissle J."/>
            <person name="Johnson S.L."/>
            <person name="Koroleva G.I."/>
            <person name="Ladner J.T."/>
            <person name="Lo C.-C."/>
            <person name="Minogue T.D."/>
            <person name="Munk C."/>
            <person name="Palacios G.F."/>
            <person name="Redden C.L."/>
            <person name="Rosenzweig C.N."/>
            <person name="Scholz M.B."/>
            <person name="Teshima H."/>
            <person name="Xu Y."/>
        </authorList>
    </citation>
    <scope>NUCLEOTIDE SEQUENCE [LARGE SCALE GENOMIC DNA]</scope>
    <source>
        <strain evidence="13 14">8244</strain>
    </source>
</reference>
<organism evidence="13 14">
    <name type="scientific">Paenibacillus macerans</name>
    <name type="common">Bacillus macerans</name>
    <dbReference type="NCBI Taxonomy" id="44252"/>
    <lineage>
        <taxon>Bacteria</taxon>
        <taxon>Bacillati</taxon>
        <taxon>Bacillota</taxon>
        <taxon>Bacilli</taxon>
        <taxon>Bacillales</taxon>
        <taxon>Paenibacillaceae</taxon>
        <taxon>Paenibacillus</taxon>
    </lineage>
</organism>
<accession>A0A090ZHL2</accession>
<dbReference type="AlphaFoldDB" id="A0A090ZHL2"/>
<evidence type="ECO:0000313" key="13">
    <source>
        <dbReference type="EMBL" id="KFN10087.1"/>
    </source>
</evidence>
<dbReference type="Pfam" id="PF12833">
    <property type="entry name" value="HTH_18"/>
    <property type="match status" value="1"/>
</dbReference>
<protein>
    <submittedName>
        <fullName evidence="13">Bifunctional transcriptional activator/DNA repair enzyme AdaA</fullName>
        <ecNumber evidence="13">2.1.1.n11</ecNumber>
    </submittedName>
</protein>
<dbReference type="Pfam" id="PF02805">
    <property type="entry name" value="Ada_Zn_binding"/>
    <property type="match status" value="1"/>
</dbReference>
<dbReference type="PANTHER" id="PTHR43280:SF28">
    <property type="entry name" value="HTH-TYPE TRANSCRIPTIONAL ACTIVATOR RHAS"/>
    <property type="match status" value="1"/>
</dbReference>
<gene>
    <name evidence="13" type="primary">adaA</name>
    <name evidence="13" type="ORF">DJ90_533</name>
</gene>
<evidence type="ECO:0000256" key="7">
    <source>
        <dbReference type="ARBA" id="ARBA00023015"/>
    </source>
</evidence>
<keyword evidence="6" id="KW-0862">Zinc</keyword>
<keyword evidence="3 13" id="KW-0808">Transferase</keyword>
<dbReference type="EMBL" id="JMQA01000020">
    <property type="protein sequence ID" value="KFN10087.1"/>
    <property type="molecule type" value="Genomic_DNA"/>
</dbReference>
<evidence type="ECO:0000256" key="9">
    <source>
        <dbReference type="ARBA" id="ARBA00023159"/>
    </source>
</evidence>
<dbReference type="InterPro" id="IPR018060">
    <property type="entry name" value="HTH_AraC"/>
</dbReference>
<dbReference type="InterPro" id="IPR009057">
    <property type="entry name" value="Homeodomain-like_sf"/>
</dbReference>
<dbReference type="Gene3D" id="1.10.10.60">
    <property type="entry name" value="Homeodomain-like"/>
    <property type="match status" value="2"/>
</dbReference>
<dbReference type="InterPro" id="IPR035451">
    <property type="entry name" value="Ada-like_dom_sf"/>
</dbReference>
<evidence type="ECO:0000256" key="5">
    <source>
        <dbReference type="ARBA" id="ARBA00022763"/>
    </source>
</evidence>
<dbReference type="InterPro" id="IPR018062">
    <property type="entry name" value="HTH_AraC-typ_CS"/>
</dbReference>
<keyword evidence="7" id="KW-0805">Transcription regulation</keyword>
<dbReference type="PIRSF" id="PIRSF000408">
    <property type="entry name" value="Alkyltransferas_AdaA"/>
    <property type="match status" value="1"/>
</dbReference>
<dbReference type="GO" id="GO:0032259">
    <property type="term" value="P:methylation"/>
    <property type="evidence" value="ECO:0007669"/>
    <property type="project" value="UniProtKB-KW"/>
</dbReference>
<dbReference type="PROSITE" id="PS00041">
    <property type="entry name" value="HTH_ARAC_FAMILY_1"/>
    <property type="match status" value="1"/>
</dbReference>
<dbReference type="GO" id="GO:0008168">
    <property type="term" value="F:methyltransferase activity"/>
    <property type="evidence" value="ECO:0007669"/>
    <property type="project" value="UniProtKB-KW"/>
</dbReference>
<dbReference type="SMART" id="SM00342">
    <property type="entry name" value="HTH_ARAC"/>
    <property type="match status" value="1"/>
</dbReference>
<dbReference type="GO" id="GO:0008270">
    <property type="term" value="F:zinc ion binding"/>
    <property type="evidence" value="ECO:0007669"/>
    <property type="project" value="InterPro"/>
</dbReference>
<comment type="caution">
    <text evidence="13">The sequence shown here is derived from an EMBL/GenBank/DDBJ whole genome shotgun (WGS) entry which is preliminary data.</text>
</comment>
<dbReference type="PRINTS" id="PR00032">
    <property type="entry name" value="HTHARAC"/>
</dbReference>
<dbReference type="SUPFAM" id="SSF46689">
    <property type="entry name" value="Homeodomain-like"/>
    <property type="match status" value="2"/>
</dbReference>
<dbReference type="FunFam" id="3.40.10.10:FF:000001">
    <property type="entry name" value="DNA-3-methyladenine glycosylase 2"/>
    <property type="match status" value="1"/>
</dbReference>
<keyword evidence="5" id="KW-0227">DNA damage</keyword>
<evidence type="ECO:0000256" key="8">
    <source>
        <dbReference type="ARBA" id="ARBA00023125"/>
    </source>
</evidence>